<sequence>MANDKPLTALASGRASSRAGSLPHSSCAEHKIHIHPTSPCGSELARDSVGSAGINAECTAPIASKLAPTLDLHRSRNHQVIGAGLNKVMSLNSLCRSAQVCFLPLATSR</sequence>
<gene>
    <name evidence="2" type="ORF">FHK92_08290</name>
</gene>
<name>A0A7V8RJT4_9PSED</name>
<protein>
    <submittedName>
        <fullName evidence="2">Uncharacterized protein</fullName>
    </submittedName>
</protein>
<dbReference type="AlphaFoldDB" id="A0A7V8RJT4"/>
<dbReference type="Proteomes" id="UP000572407">
    <property type="component" value="Unassembled WGS sequence"/>
</dbReference>
<reference evidence="2 3" key="1">
    <citation type="submission" date="2019-06" db="EMBL/GenBank/DDBJ databases">
        <title>Analysis of the biodiversity of Brassica napus bacterial endophytes for the selection of potential efficient biofertilizers for rapeseed crops.</title>
        <authorList>
            <person name="Jimenez-Gomez A."/>
            <person name="Saati-Santamaria Z."/>
            <person name="Menendez E."/>
            <person name="Rivas R."/>
            <person name="Mateos P.F."/>
            <person name="Velazquez E."/>
            <person name="Garcia-Fraile P."/>
        </authorList>
    </citation>
    <scope>NUCLEOTIDE SEQUENCE [LARGE SCALE GENOMIC DNA]</scope>
    <source>
        <strain evidence="2 3">CDVBN10</strain>
    </source>
</reference>
<evidence type="ECO:0000256" key="1">
    <source>
        <dbReference type="SAM" id="MobiDB-lite"/>
    </source>
</evidence>
<accession>A0A7V8RJT4</accession>
<evidence type="ECO:0000313" key="2">
    <source>
        <dbReference type="EMBL" id="MBA1377806.1"/>
    </source>
</evidence>
<comment type="caution">
    <text evidence="2">The sequence shown here is derived from an EMBL/GenBank/DDBJ whole genome shotgun (WGS) entry which is preliminary data.</text>
</comment>
<dbReference type="EMBL" id="VDLV01000010">
    <property type="protein sequence ID" value="MBA1377806.1"/>
    <property type="molecule type" value="Genomic_DNA"/>
</dbReference>
<feature type="compositionally biased region" description="Low complexity" evidence="1">
    <location>
        <begin position="9"/>
        <end position="22"/>
    </location>
</feature>
<feature type="region of interest" description="Disordered" evidence="1">
    <location>
        <begin position="1"/>
        <end position="23"/>
    </location>
</feature>
<proteinExistence type="predicted"/>
<organism evidence="2 3">
    <name type="scientific">Pseudomonas brassicacearum subsp. neoaurantiaca</name>
    <dbReference type="NCBI Taxonomy" id="494916"/>
    <lineage>
        <taxon>Bacteria</taxon>
        <taxon>Pseudomonadati</taxon>
        <taxon>Pseudomonadota</taxon>
        <taxon>Gammaproteobacteria</taxon>
        <taxon>Pseudomonadales</taxon>
        <taxon>Pseudomonadaceae</taxon>
        <taxon>Pseudomonas</taxon>
    </lineage>
</organism>
<evidence type="ECO:0000313" key="3">
    <source>
        <dbReference type="Proteomes" id="UP000572407"/>
    </source>
</evidence>